<dbReference type="Gene3D" id="1.10.1670.10">
    <property type="entry name" value="Helix-hairpin-Helix base-excision DNA repair enzymes (C-terminal)"/>
    <property type="match status" value="1"/>
</dbReference>
<keyword evidence="15" id="KW-0540">Nuclease</keyword>
<evidence type="ECO:0000256" key="9">
    <source>
        <dbReference type="ARBA" id="ARBA00023204"/>
    </source>
</evidence>
<evidence type="ECO:0000256" key="6">
    <source>
        <dbReference type="ARBA" id="ARBA00023004"/>
    </source>
</evidence>
<proteinExistence type="inferred from homology"/>
<keyword evidence="5 12" id="KW-0378">Hydrolase</keyword>
<dbReference type="SMART" id="SM00478">
    <property type="entry name" value="ENDO3c"/>
    <property type="match status" value="1"/>
</dbReference>
<dbReference type="HAMAP" id="MF_00942">
    <property type="entry name" value="Nth"/>
    <property type="match status" value="1"/>
</dbReference>
<dbReference type="Gene3D" id="1.10.340.30">
    <property type="entry name" value="Hypothetical protein, domain 2"/>
    <property type="match status" value="1"/>
</dbReference>
<dbReference type="KEGG" id="nti:DNFV4_02495"/>
<keyword evidence="2 12" id="KW-0004">4Fe-4S</keyword>
<evidence type="ECO:0000259" key="14">
    <source>
        <dbReference type="SMART" id="SM00478"/>
    </source>
</evidence>
<comment type="similarity">
    <text evidence="1 12">Belongs to the Nth/MutY family.</text>
</comment>
<keyword evidence="3 12" id="KW-0479">Metal-binding</keyword>
<dbReference type="GO" id="GO:0046872">
    <property type="term" value="F:metal ion binding"/>
    <property type="evidence" value="ECO:0007669"/>
    <property type="project" value="UniProtKB-KW"/>
</dbReference>
<keyword evidence="11 12" id="KW-0326">Glycosidase</keyword>
<feature type="binding site" evidence="12">
    <location>
        <position position="190"/>
    </location>
    <ligand>
        <name>[4Fe-4S] cluster</name>
        <dbReference type="ChEBI" id="CHEBI:49883"/>
    </ligand>
</feature>
<comment type="catalytic activity">
    <reaction evidence="12">
        <text>2'-deoxyribonucleotide-(2'-deoxyribose 5'-phosphate)-2'-deoxyribonucleotide-DNA = a 3'-end 2'-deoxyribonucleotide-(2,3-dehydro-2,3-deoxyribose 5'-phosphate)-DNA + a 5'-end 5'-phospho-2'-deoxyribonucleoside-DNA + H(+)</text>
        <dbReference type="Rhea" id="RHEA:66592"/>
        <dbReference type="Rhea" id="RHEA-COMP:13180"/>
        <dbReference type="Rhea" id="RHEA-COMP:16897"/>
        <dbReference type="Rhea" id="RHEA-COMP:17067"/>
        <dbReference type="ChEBI" id="CHEBI:15378"/>
        <dbReference type="ChEBI" id="CHEBI:136412"/>
        <dbReference type="ChEBI" id="CHEBI:157695"/>
        <dbReference type="ChEBI" id="CHEBI:167181"/>
        <dbReference type="EC" id="4.2.99.18"/>
    </reaction>
</comment>
<dbReference type="PROSITE" id="PS01155">
    <property type="entry name" value="ENDONUCLEASE_III_2"/>
    <property type="match status" value="1"/>
</dbReference>
<dbReference type="PANTHER" id="PTHR10359">
    <property type="entry name" value="A/G-SPECIFIC ADENINE GLYCOSYLASE/ENDONUCLEASE III"/>
    <property type="match status" value="1"/>
</dbReference>
<feature type="binding site" evidence="12">
    <location>
        <position position="200"/>
    </location>
    <ligand>
        <name>[4Fe-4S] cluster</name>
        <dbReference type="ChEBI" id="CHEBI:49883"/>
    </ligand>
</feature>
<dbReference type="InterPro" id="IPR004036">
    <property type="entry name" value="Endonuclease-III-like_CS2"/>
</dbReference>
<dbReference type="GO" id="GO:0051539">
    <property type="term" value="F:4 iron, 4 sulfur cluster binding"/>
    <property type="evidence" value="ECO:0007669"/>
    <property type="project" value="UniProtKB-UniRule"/>
</dbReference>
<evidence type="ECO:0000259" key="13">
    <source>
        <dbReference type="SMART" id="SM00278"/>
    </source>
</evidence>
<organism evidence="15 16">
    <name type="scientific">Nitrospira tepida</name>
    <dbReference type="NCBI Taxonomy" id="2973512"/>
    <lineage>
        <taxon>Bacteria</taxon>
        <taxon>Pseudomonadati</taxon>
        <taxon>Nitrospirota</taxon>
        <taxon>Nitrospiria</taxon>
        <taxon>Nitrospirales</taxon>
        <taxon>Nitrospiraceae</taxon>
        <taxon>Nitrospira</taxon>
    </lineage>
</organism>
<keyword evidence="7 12" id="KW-0411">Iron-sulfur</keyword>
<dbReference type="CDD" id="cd00056">
    <property type="entry name" value="ENDO3c"/>
    <property type="match status" value="1"/>
</dbReference>
<dbReference type="FunFam" id="1.10.1670.10:FF:000001">
    <property type="entry name" value="Endonuclease III"/>
    <property type="match status" value="1"/>
</dbReference>
<dbReference type="PIRSF" id="PIRSF001435">
    <property type="entry name" value="Nth"/>
    <property type="match status" value="1"/>
</dbReference>
<keyword evidence="15" id="KW-0255">Endonuclease</keyword>
<keyword evidence="8 12" id="KW-0238">DNA-binding</keyword>
<keyword evidence="6 12" id="KW-0408">Iron</keyword>
<evidence type="ECO:0000256" key="4">
    <source>
        <dbReference type="ARBA" id="ARBA00022763"/>
    </source>
</evidence>
<dbReference type="Pfam" id="PF00730">
    <property type="entry name" value="HhH-GPD"/>
    <property type="match status" value="1"/>
</dbReference>
<evidence type="ECO:0000256" key="12">
    <source>
        <dbReference type="HAMAP-Rule" id="MF_00942"/>
    </source>
</evidence>
<dbReference type="EMBL" id="OX365700">
    <property type="protein sequence ID" value="CAI4032070.1"/>
    <property type="molecule type" value="Genomic_DNA"/>
</dbReference>
<sequence length="214" mass="23667">MRRPGSASVPAILQALKEANPRPQVELDHADPYQLLVATILSAQCTDRRVNQVTPALFRRYPQPNDLAKAEIPELESMIRPTGFFKSKAKNLVACATALVQRFHGRVPSTMEELVALPGVGRKTANVILGHAYGQPAVVVDTHVKRVAQRLGLSKSADPDRIEQDLMKSIPRSQWTEGSQRLLLHGRYVCLARRPTCGACVLYDLCPWKGKSPQ</sequence>
<keyword evidence="16" id="KW-1185">Reference proteome</keyword>
<dbReference type="PANTHER" id="PTHR10359:SF18">
    <property type="entry name" value="ENDONUCLEASE III"/>
    <property type="match status" value="1"/>
</dbReference>
<dbReference type="NCBIfam" id="TIGR01083">
    <property type="entry name" value="nth"/>
    <property type="match status" value="1"/>
</dbReference>
<evidence type="ECO:0000256" key="2">
    <source>
        <dbReference type="ARBA" id="ARBA00022485"/>
    </source>
</evidence>
<dbReference type="InterPro" id="IPR000445">
    <property type="entry name" value="HhH_motif"/>
</dbReference>
<name>A0AA86T4Q6_9BACT</name>
<dbReference type="Pfam" id="PF00633">
    <property type="entry name" value="HHH"/>
    <property type="match status" value="1"/>
</dbReference>
<evidence type="ECO:0000256" key="5">
    <source>
        <dbReference type="ARBA" id="ARBA00022801"/>
    </source>
</evidence>
<protein>
    <recommendedName>
        <fullName evidence="12">Endonuclease III</fullName>
        <ecNumber evidence="12">4.2.99.18</ecNumber>
    </recommendedName>
    <alternativeName>
        <fullName evidence="12">DNA-(apurinic or apyrimidinic site) lyase</fullName>
    </alternativeName>
</protein>
<accession>A0AA86T4Q6</accession>
<reference evidence="15" key="1">
    <citation type="submission" date="2022-10" db="EMBL/GenBank/DDBJ databases">
        <authorList>
            <person name="Koch H."/>
        </authorList>
    </citation>
    <scope>NUCLEOTIDE SEQUENCE</scope>
    <source>
        <strain evidence="15">DNF</strain>
    </source>
</reference>
<dbReference type="GO" id="GO:0006285">
    <property type="term" value="P:base-excision repair, AP site formation"/>
    <property type="evidence" value="ECO:0007669"/>
    <property type="project" value="TreeGrafter"/>
</dbReference>
<dbReference type="GO" id="GO:0140078">
    <property type="term" value="F:class I DNA-(apurinic or apyrimidinic site) endonuclease activity"/>
    <property type="evidence" value="ECO:0007669"/>
    <property type="project" value="UniProtKB-EC"/>
</dbReference>
<evidence type="ECO:0000256" key="11">
    <source>
        <dbReference type="ARBA" id="ARBA00023295"/>
    </source>
</evidence>
<dbReference type="SMART" id="SM00278">
    <property type="entry name" value="HhH1"/>
    <property type="match status" value="1"/>
</dbReference>
<evidence type="ECO:0000256" key="1">
    <source>
        <dbReference type="ARBA" id="ARBA00008343"/>
    </source>
</evidence>
<dbReference type="InterPro" id="IPR003583">
    <property type="entry name" value="Hlx-hairpin-Hlx_DNA-bd_motif"/>
</dbReference>
<dbReference type="AlphaFoldDB" id="A0AA86T4Q6"/>
<evidence type="ECO:0000256" key="10">
    <source>
        <dbReference type="ARBA" id="ARBA00023239"/>
    </source>
</evidence>
<dbReference type="InterPro" id="IPR023170">
    <property type="entry name" value="HhH_base_excis_C"/>
</dbReference>
<evidence type="ECO:0000313" key="16">
    <source>
        <dbReference type="Proteomes" id="UP001179121"/>
    </source>
</evidence>
<feature type="domain" description="HhH-GPD" evidence="14">
    <location>
        <begin position="41"/>
        <end position="188"/>
    </location>
</feature>
<comment type="function">
    <text evidence="12">DNA repair enzyme that has both DNA N-glycosylase activity and AP-lyase activity. The DNA N-glycosylase activity releases various damaged pyrimidines from DNA by cleaving the N-glycosidic bond, leaving an AP (apurinic/apyrimidinic) site. The AP-lyase activity cleaves the phosphodiester bond 3' to the AP site by a beta-elimination, leaving a 3'-terminal unsaturated sugar and a product with a terminal 5'-phosphate.</text>
</comment>
<comment type="cofactor">
    <cofactor evidence="12">
        <name>[4Fe-4S] cluster</name>
        <dbReference type="ChEBI" id="CHEBI:49883"/>
    </cofactor>
    <text evidence="12">Binds 1 [4Fe-4S] cluster.</text>
</comment>
<keyword evidence="4 12" id="KW-0227">DNA damage</keyword>
<evidence type="ECO:0000256" key="7">
    <source>
        <dbReference type="ARBA" id="ARBA00023014"/>
    </source>
</evidence>
<gene>
    <name evidence="12" type="primary">nth</name>
    <name evidence="15" type="ORF">DNFV4_02495</name>
</gene>
<dbReference type="InterPro" id="IPR005759">
    <property type="entry name" value="Nth"/>
</dbReference>
<dbReference type="Proteomes" id="UP001179121">
    <property type="component" value="Chromosome"/>
</dbReference>
<keyword evidence="9 12" id="KW-0234">DNA repair</keyword>
<evidence type="ECO:0000256" key="8">
    <source>
        <dbReference type="ARBA" id="ARBA00023125"/>
    </source>
</evidence>
<dbReference type="SMART" id="SM00525">
    <property type="entry name" value="FES"/>
    <property type="match status" value="1"/>
</dbReference>
<dbReference type="SUPFAM" id="SSF48150">
    <property type="entry name" value="DNA-glycosylase"/>
    <property type="match status" value="1"/>
</dbReference>
<evidence type="ECO:0000313" key="15">
    <source>
        <dbReference type="EMBL" id="CAI4032070.1"/>
    </source>
</evidence>
<evidence type="ECO:0000256" key="3">
    <source>
        <dbReference type="ARBA" id="ARBA00022723"/>
    </source>
</evidence>
<feature type="binding site" evidence="12">
    <location>
        <position position="197"/>
    </location>
    <ligand>
        <name>[4Fe-4S] cluster</name>
        <dbReference type="ChEBI" id="CHEBI:49883"/>
    </ligand>
</feature>
<dbReference type="InterPro" id="IPR011257">
    <property type="entry name" value="DNA_glycosylase"/>
</dbReference>
<dbReference type="FunFam" id="1.10.340.30:FF:000001">
    <property type="entry name" value="Endonuclease III"/>
    <property type="match status" value="1"/>
</dbReference>
<feature type="binding site" evidence="12">
    <location>
        <position position="206"/>
    </location>
    <ligand>
        <name>[4Fe-4S] cluster</name>
        <dbReference type="ChEBI" id="CHEBI:49883"/>
    </ligand>
</feature>
<dbReference type="InterPro" id="IPR003651">
    <property type="entry name" value="Endonuclease3_FeS-loop_motif"/>
</dbReference>
<dbReference type="EC" id="4.2.99.18" evidence="12"/>
<dbReference type="GO" id="GO:0003677">
    <property type="term" value="F:DNA binding"/>
    <property type="evidence" value="ECO:0007669"/>
    <property type="project" value="UniProtKB-UniRule"/>
</dbReference>
<dbReference type="InterPro" id="IPR003265">
    <property type="entry name" value="HhH-GPD_domain"/>
</dbReference>
<dbReference type="GO" id="GO:0019104">
    <property type="term" value="F:DNA N-glycosylase activity"/>
    <property type="evidence" value="ECO:0007669"/>
    <property type="project" value="UniProtKB-UniRule"/>
</dbReference>
<keyword evidence="10 12" id="KW-0456">Lyase</keyword>
<feature type="domain" description="Helix-hairpin-helix DNA-binding motif class 1" evidence="13">
    <location>
        <begin position="112"/>
        <end position="131"/>
    </location>
</feature>
<dbReference type="Pfam" id="PF10576">
    <property type="entry name" value="EndIII_4Fe-2S"/>
    <property type="match status" value="1"/>
</dbReference>